<accession>A0AAD7K298</accession>
<dbReference type="EMBL" id="JARJLG010000016">
    <property type="protein sequence ID" value="KAJ7774269.1"/>
    <property type="molecule type" value="Genomic_DNA"/>
</dbReference>
<protein>
    <submittedName>
        <fullName evidence="5">Uncharacterized protein</fullName>
    </submittedName>
</protein>
<organism evidence="5 6">
    <name type="scientific">Mycena maculata</name>
    <dbReference type="NCBI Taxonomy" id="230809"/>
    <lineage>
        <taxon>Eukaryota</taxon>
        <taxon>Fungi</taxon>
        <taxon>Dikarya</taxon>
        <taxon>Basidiomycota</taxon>
        <taxon>Agaricomycotina</taxon>
        <taxon>Agaricomycetes</taxon>
        <taxon>Agaricomycetidae</taxon>
        <taxon>Agaricales</taxon>
        <taxon>Marasmiineae</taxon>
        <taxon>Mycenaceae</taxon>
        <taxon>Mycena</taxon>
    </lineage>
</organism>
<evidence type="ECO:0000313" key="6">
    <source>
        <dbReference type="Proteomes" id="UP001215280"/>
    </source>
</evidence>
<dbReference type="Proteomes" id="UP001215280">
    <property type="component" value="Unassembled WGS sequence"/>
</dbReference>
<feature type="region of interest" description="Disordered" evidence="2">
    <location>
        <begin position="201"/>
        <end position="298"/>
    </location>
</feature>
<keyword evidence="6" id="KW-1185">Reference proteome</keyword>
<evidence type="ECO:0000256" key="2">
    <source>
        <dbReference type="SAM" id="MobiDB-lite"/>
    </source>
</evidence>
<keyword evidence="3" id="KW-1133">Transmembrane helix</keyword>
<keyword evidence="1" id="KW-0175">Coiled coil</keyword>
<reference evidence="5" key="1">
    <citation type="submission" date="2023-03" db="EMBL/GenBank/DDBJ databases">
        <title>Massive genome expansion in bonnet fungi (Mycena s.s.) driven by repeated elements and novel gene families across ecological guilds.</title>
        <authorList>
            <consortium name="Lawrence Berkeley National Laboratory"/>
            <person name="Harder C.B."/>
            <person name="Miyauchi S."/>
            <person name="Viragh M."/>
            <person name="Kuo A."/>
            <person name="Thoen E."/>
            <person name="Andreopoulos B."/>
            <person name="Lu D."/>
            <person name="Skrede I."/>
            <person name="Drula E."/>
            <person name="Henrissat B."/>
            <person name="Morin E."/>
            <person name="Kohler A."/>
            <person name="Barry K."/>
            <person name="LaButti K."/>
            <person name="Morin E."/>
            <person name="Salamov A."/>
            <person name="Lipzen A."/>
            <person name="Mereny Z."/>
            <person name="Hegedus B."/>
            <person name="Baldrian P."/>
            <person name="Stursova M."/>
            <person name="Weitz H."/>
            <person name="Taylor A."/>
            <person name="Grigoriev I.V."/>
            <person name="Nagy L.G."/>
            <person name="Martin F."/>
            <person name="Kauserud H."/>
        </authorList>
    </citation>
    <scope>NUCLEOTIDE SEQUENCE</scope>
    <source>
        <strain evidence="5">CBHHK188m</strain>
    </source>
</reference>
<dbReference type="AlphaFoldDB" id="A0AAD7K298"/>
<feature type="region of interest" description="Disordered" evidence="2">
    <location>
        <begin position="126"/>
        <end position="187"/>
    </location>
</feature>
<feature type="coiled-coil region" evidence="1">
    <location>
        <begin position="327"/>
        <end position="389"/>
    </location>
</feature>
<feature type="region of interest" description="Disordered" evidence="2">
    <location>
        <begin position="390"/>
        <end position="419"/>
    </location>
</feature>
<keyword evidence="3" id="KW-0812">Transmembrane</keyword>
<feature type="compositionally biased region" description="Polar residues" evidence="2">
    <location>
        <begin position="169"/>
        <end position="184"/>
    </location>
</feature>
<feature type="signal peptide" evidence="4">
    <location>
        <begin position="1"/>
        <end position="25"/>
    </location>
</feature>
<evidence type="ECO:0000256" key="3">
    <source>
        <dbReference type="SAM" id="Phobius"/>
    </source>
</evidence>
<feature type="compositionally biased region" description="Pro residues" evidence="2">
    <location>
        <begin position="226"/>
        <end position="242"/>
    </location>
</feature>
<sequence length="419" mass="46672">MHMHIQRSWLLFILQAAVTFTPLHAESSLDPPSLIPRDSSESIFAEFAKVGPIIAGVLGGLSAILLLLLMYRLRRKYILHARLRARRAGTSGEKRGILRFFGKRERSPSSYWDEYPWEKDLEAFPRGTREPRSSVASADRPLPTVPALTRASSHRDETEGAPLFPSGQPVRSDSSSLNVTNPSRTKLRVRPDPMLIQEMLTPVQQLEERRRDLAGSTPARRTYVGIPPPMPPLVKIHPPPPGLGFSHGRSQSEGASPGGSTTPATRGRSQSEGNGRDVQEPDEAEEELPRRRRHRSFTAQVLSPIEDGSMPINMITAPTLSTQRMSRHQLTMSLQQTQEAMAALEEMLSVSDIDIPPLTAHSRFSSTHNTHLRDEIEILQREVRRLQTLLLAPRRNDSTDTGLDSEADSEPNPPPVYST</sequence>
<feature type="transmembrane region" description="Helical" evidence="3">
    <location>
        <begin position="49"/>
        <end position="71"/>
    </location>
</feature>
<feature type="compositionally biased region" description="Polar residues" evidence="2">
    <location>
        <begin position="248"/>
        <end position="273"/>
    </location>
</feature>
<gene>
    <name evidence="5" type="ORF">DFH07DRAFT_800837</name>
</gene>
<keyword evidence="4" id="KW-0732">Signal</keyword>
<evidence type="ECO:0000313" key="5">
    <source>
        <dbReference type="EMBL" id="KAJ7774269.1"/>
    </source>
</evidence>
<evidence type="ECO:0000256" key="1">
    <source>
        <dbReference type="SAM" id="Coils"/>
    </source>
</evidence>
<name>A0AAD7K298_9AGAR</name>
<comment type="caution">
    <text evidence="5">The sequence shown here is derived from an EMBL/GenBank/DDBJ whole genome shotgun (WGS) entry which is preliminary data.</text>
</comment>
<keyword evidence="3" id="KW-0472">Membrane</keyword>
<proteinExistence type="predicted"/>
<evidence type="ECO:0000256" key="4">
    <source>
        <dbReference type="SAM" id="SignalP"/>
    </source>
</evidence>
<feature type="chain" id="PRO_5041988950" evidence="4">
    <location>
        <begin position="26"/>
        <end position="419"/>
    </location>
</feature>